<gene>
    <name evidence="2" type="ORF">EV696_12356</name>
</gene>
<dbReference type="OrthoDB" id="6188167at2"/>
<keyword evidence="3" id="KW-1185">Reference proteome</keyword>
<dbReference type="Pfam" id="PF07793">
    <property type="entry name" value="DUF1631"/>
    <property type="match status" value="1"/>
</dbReference>
<reference evidence="2 3" key="1">
    <citation type="submission" date="2019-03" db="EMBL/GenBank/DDBJ databases">
        <title>Genomic Encyclopedia of Type Strains, Phase IV (KMG-IV): sequencing the most valuable type-strain genomes for metagenomic binning, comparative biology and taxonomic classification.</title>
        <authorList>
            <person name="Goeker M."/>
        </authorList>
    </citation>
    <scope>NUCLEOTIDE SEQUENCE [LARGE SCALE GENOMIC DNA]</scope>
    <source>
        <strain evidence="2 3">DSM 103792</strain>
    </source>
</reference>
<proteinExistence type="predicted"/>
<dbReference type="AlphaFoldDB" id="A0A4R6UEQ9"/>
<accession>A0A4R6UEQ9</accession>
<dbReference type="RefSeq" id="WP_133593139.1">
    <property type="nucleotide sequence ID" value="NZ_CP037953.1"/>
</dbReference>
<sequence length="790" mass="87491">MAFEPKVYNPNAIGDARRGQERKLPKLIERVRDQALDSINKLFGQMLDTADDTLFDLADKATNNKDQTMYFDAMRELRIKRKGMENVFRQELHNAFYELAGDTSPSRAEVSSPFSLDALSLVKEDELEENLAIDGMVNKAKQSHEEALRHLARRFDAVVPNCSVEPDDLPIYPKRICESFRSATSTLGLDLKARLVVYKLFERAVVSNLAEVYDDLNNFLADNGVLPDLHLRKPKARNTSQQPSRPARNRAEENSAPISESYDEPRDIKAEVFNALRDLLSVQKGGQTGAVLDGGFGAPVMPMVETPQLLNALSHLQHDPSAAGSSMGGQQVDLRAALASRLPVVVGRVDAKAIGSVNDDVIDIVSMMFDFILGDQNLPDEIKAPLGRLQIPLLKVALVDKTFFSNRNHAARLLLNEMAYAGIGWDPERRGRDGLQGKIEEIVQRVLSEFDQDVGLFTALLEEFRAYVEEERRRSAIIERRTKEAEEGKALSESAKSNVDRVLNRLTQNRQLPDVVSRMLSQVWSKVLFLEHVRSGPASVEYQDAVKVAETLVESVTIKSLSDRAKLPSMIPGLIRKLRAGFESISYGAIETTTMLQELESLHLHLMRAPIAPQMPVETVQDSGLQDAGLDDVVEAPVAKRAAANETDLLADELPETSEEDAALLAAFDIDPAVHDEGDLDEIVLASRPEHEQEMDGYLNQVDGLPIGSWIEMSETGKPQRCKLAARIPAVGKLIFVNRSGVKVAEYTRPGLAVALRRGSVRLLDDAALFDRALESVISNLRRLKEAADA</sequence>
<dbReference type="InterPro" id="IPR012434">
    <property type="entry name" value="DUF1631"/>
</dbReference>
<evidence type="ECO:0000313" key="3">
    <source>
        <dbReference type="Proteomes" id="UP000295375"/>
    </source>
</evidence>
<name>A0A4R6UEQ9_9GAMM</name>
<dbReference type="Proteomes" id="UP000295375">
    <property type="component" value="Unassembled WGS sequence"/>
</dbReference>
<protein>
    <submittedName>
        <fullName evidence="2">Uncharacterized protein DUF1631</fullName>
    </submittedName>
</protein>
<organism evidence="2 3">
    <name type="scientific">Permianibacter aggregans</name>
    <dbReference type="NCBI Taxonomy" id="1510150"/>
    <lineage>
        <taxon>Bacteria</taxon>
        <taxon>Pseudomonadati</taxon>
        <taxon>Pseudomonadota</taxon>
        <taxon>Gammaproteobacteria</taxon>
        <taxon>Pseudomonadales</taxon>
        <taxon>Pseudomonadaceae</taxon>
        <taxon>Permianibacter</taxon>
    </lineage>
</organism>
<comment type="caution">
    <text evidence="2">The sequence shown here is derived from an EMBL/GenBank/DDBJ whole genome shotgun (WGS) entry which is preliminary data.</text>
</comment>
<evidence type="ECO:0000313" key="2">
    <source>
        <dbReference type="EMBL" id="TDQ44652.1"/>
    </source>
</evidence>
<dbReference type="EMBL" id="SNYM01000023">
    <property type="protein sequence ID" value="TDQ44652.1"/>
    <property type="molecule type" value="Genomic_DNA"/>
</dbReference>
<evidence type="ECO:0000256" key="1">
    <source>
        <dbReference type="SAM" id="MobiDB-lite"/>
    </source>
</evidence>
<feature type="region of interest" description="Disordered" evidence="1">
    <location>
        <begin position="231"/>
        <end position="263"/>
    </location>
</feature>